<evidence type="ECO:0000313" key="2">
    <source>
        <dbReference type="EMBL" id="MFC6671637.1"/>
    </source>
</evidence>
<proteinExistence type="predicted"/>
<evidence type="ECO:0000313" key="3">
    <source>
        <dbReference type="Proteomes" id="UP001596422"/>
    </source>
</evidence>
<sequence length="224" mass="24505">MSDWLEKIRALGATLNDQGDRIVRVDDRESETRITPLVHQGLISITGPDAEKFLQGQLSCDLQDVSALGSRLGAHCNIKGHMHSLLRLMRVQDGFWLRGHRALLPASLALLKKYMIFSKAQSIDLSDEVVGLGCSGPGAAVLVEKLLGQVPSEVDGIYASEGMLAVRVPGKRFEIWLPEEQALARLPELVEIAPWVPPSSGNWARSVPASRTCAPRPSRPSFPR</sequence>
<dbReference type="RefSeq" id="WP_379910135.1">
    <property type="nucleotide sequence ID" value="NZ_JBHSWE010000001.1"/>
</dbReference>
<dbReference type="Gene3D" id="3.30.70.1630">
    <property type="match status" value="1"/>
</dbReference>
<dbReference type="EMBL" id="JBHSWE010000001">
    <property type="protein sequence ID" value="MFC6671637.1"/>
    <property type="molecule type" value="Genomic_DNA"/>
</dbReference>
<gene>
    <name evidence="2" type="ORF">ACFQDL_17355</name>
</gene>
<evidence type="ECO:0000256" key="1">
    <source>
        <dbReference type="SAM" id="MobiDB-lite"/>
    </source>
</evidence>
<keyword evidence="3" id="KW-1185">Reference proteome</keyword>
<dbReference type="Gene3D" id="3.30.70.1400">
    <property type="entry name" value="Aminomethyltransferase beta-barrel domains"/>
    <property type="match status" value="1"/>
</dbReference>
<dbReference type="PANTHER" id="PTHR22602:SF0">
    <property type="entry name" value="TRANSFERASE CAF17, MITOCHONDRIAL-RELATED"/>
    <property type="match status" value="1"/>
</dbReference>
<dbReference type="PANTHER" id="PTHR22602">
    <property type="entry name" value="TRANSFERASE CAF17, MITOCHONDRIAL-RELATED"/>
    <property type="match status" value="1"/>
</dbReference>
<accession>A0ABW2A2F8</accession>
<name>A0ABW2A2F8_9GAMM</name>
<dbReference type="SUPFAM" id="SSF103025">
    <property type="entry name" value="Folate-binding domain"/>
    <property type="match status" value="1"/>
</dbReference>
<organism evidence="2 3">
    <name type="scientific">Marinobacterium aestuariivivens</name>
    <dbReference type="NCBI Taxonomy" id="1698799"/>
    <lineage>
        <taxon>Bacteria</taxon>
        <taxon>Pseudomonadati</taxon>
        <taxon>Pseudomonadota</taxon>
        <taxon>Gammaproteobacteria</taxon>
        <taxon>Oceanospirillales</taxon>
        <taxon>Oceanospirillaceae</taxon>
        <taxon>Marinobacterium</taxon>
    </lineage>
</organism>
<reference evidence="3" key="1">
    <citation type="journal article" date="2019" name="Int. J. Syst. Evol. Microbiol.">
        <title>The Global Catalogue of Microorganisms (GCM) 10K type strain sequencing project: providing services to taxonomists for standard genome sequencing and annotation.</title>
        <authorList>
            <consortium name="The Broad Institute Genomics Platform"/>
            <consortium name="The Broad Institute Genome Sequencing Center for Infectious Disease"/>
            <person name="Wu L."/>
            <person name="Ma J."/>
        </authorList>
    </citation>
    <scope>NUCLEOTIDE SEQUENCE [LARGE SCALE GENOMIC DNA]</scope>
    <source>
        <strain evidence="3">NBRC 111756</strain>
    </source>
</reference>
<dbReference type="InterPro" id="IPR045179">
    <property type="entry name" value="YgfZ/GcvT"/>
</dbReference>
<comment type="caution">
    <text evidence="2">The sequence shown here is derived from an EMBL/GenBank/DDBJ whole genome shotgun (WGS) entry which is preliminary data.</text>
</comment>
<protein>
    <submittedName>
        <fullName evidence="2">YgfZ/GcvT domain-containing protein</fullName>
    </submittedName>
</protein>
<feature type="region of interest" description="Disordered" evidence="1">
    <location>
        <begin position="202"/>
        <end position="224"/>
    </location>
</feature>
<dbReference type="Proteomes" id="UP001596422">
    <property type="component" value="Unassembled WGS sequence"/>
</dbReference>